<dbReference type="Pfam" id="PF00501">
    <property type="entry name" value="AMP-binding"/>
    <property type="match status" value="2"/>
</dbReference>
<dbReference type="GO" id="GO:0031177">
    <property type="term" value="F:phosphopantetheine binding"/>
    <property type="evidence" value="ECO:0007669"/>
    <property type="project" value="TreeGrafter"/>
</dbReference>
<dbReference type="Gene3D" id="3.40.50.12780">
    <property type="entry name" value="N-terminal domain of ligase-like"/>
    <property type="match status" value="2"/>
</dbReference>
<name>B8MQ38_TALSN</name>
<keyword evidence="7" id="KW-1185">Reference proteome</keyword>
<dbReference type="InterPro" id="IPR000873">
    <property type="entry name" value="AMP-dep_synth/lig_dom"/>
</dbReference>
<dbReference type="Gene3D" id="1.10.1200.10">
    <property type="entry name" value="ACP-like"/>
    <property type="match status" value="3"/>
</dbReference>
<dbReference type="PROSITE" id="PS00455">
    <property type="entry name" value="AMP_BINDING"/>
    <property type="match status" value="2"/>
</dbReference>
<dbReference type="InterPro" id="IPR023213">
    <property type="entry name" value="CAT-like_dom_sf"/>
</dbReference>
<accession>B8MQ38</accession>
<dbReference type="InterPro" id="IPR001242">
    <property type="entry name" value="Condensation_dom"/>
</dbReference>
<dbReference type="eggNOG" id="KOG1176">
    <property type="taxonomic scope" value="Eukaryota"/>
</dbReference>
<dbReference type="InterPro" id="IPR045851">
    <property type="entry name" value="AMP-bd_C_sf"/>
</dbReference>
<dbReference type="STRING" id="441959.B8MQ38"/>
<evidence type="ECO:0000259" key="5">
    <source>
        <dbReference type="PROSITE" id="PS50075"/>
    </source>
</evidence>
<dbReference type="EMBL" id="EQ962659">
    <property type="protein sequence ID" value="EED13064.1"/>
    <property type="molecule type" value="Genomic_DNA"/>
</dbReference>
<dbReference type="GeneID" id="8102259"/>
<dbReference type="EC" id="6.3.2.26" evidence="6"/>
<dbReference type="SUPFAM" id="SSF47336">
    <property type="entry name" value="ACP-like"/>
    <property type="match status" value="3"/>
</dbReference>
<reference evidence="7" key="1">
    <citation type="journal article" date="2015" name="Genome Announc.">
        <title>Genome sequence of the AIDS-associated pathogen Penicillium marneffei (ATCC18224) and its near taxonomic relative Talaromyces stipitatus (ATCC10500).</title>
        <authorList>
            <person name="Nierman W.C."/>
            <person name="Fedorova-Abrams N.D."/>
            <person name="Andrianopoulos A."/>
        </authorList>
    </citation>
    <scope>NUCLEOTIDE SEQUENCE [LARGE SCALE GENOMIC DNA]</scope>
    <source>
        <strain evidence="7">ATCC 10500 / CBS 375.48 / QM 6759 / NRRL 1006</strain>
    </source>
</reference>
<evidence type="ECO:0000256" key="2">
    <source>
        <dbReference type="ARBA" id="ARBA00022553"/>
    </source>
</evidence>
<dbReference type="InterPro" id="IPR042099">
    <property type="entry name" value="ANL_N_sf"/>
</dbReference>
<dbReference type="Pfam" id="PF00668">
    <property type="entry name" value="Condensation"/>
    <property type="match status" value="3"/>
</dbReference>
<feature type="domain" description="Carrier" evidence="5">
    <location>
        <begin position="511"/>
        <end position="587"/>
    </location>
</feature>
<dbReference type="Gene3D" id="3.30.559.30">
    <property type="entry name" value="Nonribosomal peptide synthetase, condensation domain"/>
    <property type="match status" value="2"/>
</dbReference>
<keyword evidence="1" id="KW-0596">Phosphopantetheine</keyword>
<dbReference type="Pfam" id="PF00550">
    <property type="entry name" value="PP-binding"/>
    <property type="match status" value="3"/>
</dbReference>
<dbReference type="InParanoid" id="B8MQ38"/>
<comment type="similarity">
    <text evidence="4">Belongs to the NRP synthetase family.</text>
</comment>
<dbReference type="VEuPathDB" id="FungiDB:TSTA_055660"/>
<evidence type="ECO:0000313" key="6">
    <source>
        <dbReference type="EMBL" id="EED13064.1"/>
    </source>
</evidence>
<organism evidence="6 7">
    <name type="scientific">Talaromyces stipitatus (strain ATCC 10500 / CBS 375.48 / QM 6759 / NRRL 1006)</name>
    <name type="common">Penicillium stipitatum</name>
    <dbReference type="NCBI Taxonomy" id="441959"/>
    <lineage>
        <taxon>Eukaryota</taxon>
        <taxon>Fungi</taxon>
        <taxon>Dikarya</taxon>
        <taxon>Ascomycota</taxon>
        <taxon>Pezizomycotina</taxon>
        <taxon>Eurotiomycetes</taxon>
        <taxon>Eurotiomycetidae</taxon>
        <taxon>Eurotiales</taxon>
        <taxon>Trichocomaceae</taxon>
        <taxon>Talaromyces</taxon>
        <taxon>Talaromyces sect. Talaromyces</taxon>
    </lineage>
</organism>
<evidence type="ECO:0000256" key="3">
    <source>
        <dbReference type="ARBA" id="ARBA00022598"/>
    </source>
</evidence>
<dbReference type="InterPro" id="IPR020845">
    <property type="entry name" value="AMP-binding_CS"/>
</dbReference>
<keyword evidence="2" id="KW-0597">Phosphoprotein</keyword>
<dbReference type="SUPFAM" id="SSF52777">
    <property type="entry name" value="CoA-dependent acyltransferases"/>
    <property type="match status" value="4"/>
</dbReference>
<dbReference type="HOGENOM" id="CLU_000022_0_5_1"/>
<dbReference type="OrthoDB" id="416786at2759"/>
<dbReference type="GO" id="GO:0043041">
    <property type="term" value="P:amino acid activation for nonribosomal peptide biosynthetic process"/>
    <property type="evidence" value="ECO:0007669"/>
    <property type="project" value="TreeGrafter"/>
</dbReference>
<dbReference type="PROSITE" id="PS00012">
    <property type="entry name" value="PHOSPHOPANTETHEINE"/>
    <property type="match status" value="2"/>
</dbReference>
<protein>
    <submittedName>
        <fullName evidence="6">Nonribosomal peptide synthase GliP-like, putative</fullName>
        <ecNumber evidence="6">6.3.2.26</ecNumber>
    </submittedName>
</protein>
<dbReference type="PANTHER" id="PTHR45527:SF11">
    <property type="entry name" value="NONRIBOSOMAL PEPTIDE SYNTHETASE 5"/>
    <property type="match status" value="1"/>
</dbReference>
<evidence type="ECO:0000313" key="7">
    <source>
        <dbReference type="Proteomes" id="UP000001745"/>
    </source>
</evidence>
<dbReference type="RefSeq" id="XP_002487175.1">
    <property type="nucleotide sequence ID" value="XM_002487130.1"/>
</dbReference>
<sequence>MMSIAPNGTARQCKTVCDKIEQWAVLQPDHIAISFGDRKVSYSELDNSASHIAWLLSQRNIGKGDRVPVLAQRSPEMVACFLGVLKSGALYVPIDTESWSRDRIQWTLKKVSARVILNTTTDHFPEYEEISHDMIDSAFSPTEELTARRKADQKFHRPWERIQPDDLAYIIFTSGTTSTPKGVMIPHSCVLNYVEQGGPETPFNLNATPEDRVMLIFSPGFDACTGVIVSTLCNGAELQIATTSDFLYTVTLCTTMVCTPSVLNTIQDPKTCSKLRTIVLGGEAPPISLVRRWATTLPTCTLYNFYGPTETTFASLVARLHPDKPIVLGRPMSNSRVFLLDGEREANYGEICLAGPGLGKGYFQNESLTNEKFVHWRGERIYRTGDFARKTEHGLEFAGRKDSFVKNRGFLVNLESQVIPILYDDPVIIAATAFMHRGRLVAFVTPDGIDTASLRERLASQHDSFVVPDMIRALEFLPLTANGKANNRALEQLLDSETSETNHTDTTEFIQKDASVIDILKGAISHSLHLPISNIDESHSFREMGGNSLAGLKVLSFLQTKGLKLRLIHLFDLPSLSSVCEVIEHSTDSQIAPANLDPNTIAHLTTGPMTSIQTKMVQAGLKNPTVNYILLRITFPHPGTTLNAQKLKDSWYRVMQRHSIFRTTFVLKEGLQIVNPSLNITWDSEETSEEQRERLIEFRSRELRERISWLRQNETFTPVQACNFITVPAKSSTLLVLVHHIQADGWSFSIILDELRSALDDNDLEDPPRYMHVAIAQKRLEDDVQGKAFWSQMLENLPDQPNITLLPPSINNKDTYWSSSIKLELDMKPEELETAARLRNVTAATLVYCAWGLVLSNYLSMDNVSFGVVFSGRNIVIPGVDKVVGPLLNTCPFVLDLGHDETIDGLLSQAQNRLLHMMEYQWSADEALTKIPASRIANIFQTVVVVEYDLPTVDQPCSTLPIPWVIEREDKMEFDISLLLEREKDDLRARILFDGSQFAESSIRGILSHFRNALQKLLQSHNSSVQSVREGIITGKERNYLLTAANQTVEYTGYPTLKDAFEAAATQWPDLMAVESTSGSITYQQLNIAADSLANHIRSLIDPKTVVGILTDGSLYWIVSILAVLKAGCICCPIDINLPKTRIDTIISQSGARLFVASNRRCTTVVPNGHDNVVICEEFLGVSERSNSQLPTVSRARDVVYLVFTSGSTGTPKGVALHNQSILMAIDSEPVRLFTTPGRRNAQVYSLGFDVVTVEIFGTLCYGGTLVLKDPNDPLGHLKSVHAAYSTPSLLASFSPDDFFGLDTINLAGEPVPQSIADTWSYKRLSNGYGPSECGPISTFARLLPGKKVTIGKAVPHLNVYLLDHRQCLVALGVIGEIYLSGPQVTDGYWNLPDQTKKCFLPNPFSPGQLMYKTGDLGLWTEDMSLAYMGRIDNQVKVRGFRIELEEIDRALVLANPSIQRAAAIVADHIRIVAFVTPSNIDTLAVIARLRDLLPAYTRPSQIIALDTLPQSANLKIDRKALQALASEFKDQGDPPSTSTECLVAEVWHSVLGRQEGRRINKHDDFLGIGGNSLLAIKAARLISESIGYRIPVPLILRETVLSSLAKAIDNYSHVEESENNNAQSFKSYIANLKTPVDLASLHPLSELEEELYVWHMISENKSLLNTAFRFELDGVIDIEILRHSLVSVIRQNPILRARYLSQGDGVVRRISGAISAPLMFVGNALDIHKLQSLVNQPFDLSQDQLIRVIIWERTGVSTSLILVVHHIVIDKHSLSVLLKSISDQYGAKLGLIREKQTERHLPKITYLDWVQWRQQRPCTVSLNQKKLDFWKEKMDKLTTISTLRQGCILGLELGSYESLLIPYTGVTHVSQRIVLAATALTLQAVYGHSDVTLGIPYANRDEPGASDLIGLFLDRLPIRLSLKSANISTSDKLLQHVIDEINMAVEHQLPYSQILAAAGKNGKPLFDVMVIYHWRSDALDMSLNLPGVKVSSTPIRARGAKFPLQLEFTETDEGLHCGLEYNSRVTSPSQILTIMSFLSTAIHGLACQRTIADILSEFEIHKYDTRQTISLAYKNKIDKVREAFSATLTMPIDDIKPDTSFFDVGGTSMTAFRLHHRLEELGLHGYLRDILHGPTPEKIAWMFYDNLGSI</sequence>
<keyword evidence="3 6" id="KW-0436">Ligase</keyword>
<dbReference type="Gene3D" id="3.30.559.10">
    <property type="entry name" value="Chloramphenicol acetyltransferase-like domain"/>
    <property type="match status" value="2"/>
</dbReference>
<dbReference type="OMA" id="CCIKEVF"/>
<dbReference type="Gene3D" id="3.30.300.30">
    <property type="match status" value="2"/>
</dbReference>
<dbReference type="GO" id="GO:0044550">
    <property type="term" value="P:secondary metabolite biosynthetic process"/>
    <property type="evidence" value="ECO:0007669"/>
    <property type="project" value="TreeGrafter"/>
</dbReference>
<evidence type="ECO:0000256" key="1">
    <source>
        <dbReference type="ARBA" id="ARBA00022450"/>
    </source>
</evidence>
<dbReference type="Proteomes" id="UP000001745">
    <property type="component" value="Unassembled WGS sequence"/>
</dbReference>
<evidence type="ECO:0000256" key="4">
    <source>
        <dbReference type="ARBA" id="ARBA00029454"/>
    </source>
</evidence>
<dbReference type="InterPro" id="IPR009081">
    <property type="entry name" value="PP-bd_ACP"/>
</dbReference>
<feature type="domain" description="Carrier" evidence="5">
    <location>
        <begin position="2072"/>
        <end position="2148"/>
    </location>
</feature>
<dbReference type="PANTHER" id="PTHR45527">
    <property type="entry name" value="NONRIBOSOMAL PEPTIDE SYNTHETASE"/>
    <property type="match status" value="1"/>
</dbReference>
<dbReference type="SUPFAM" id="SSF56801">
    <property type="entry name" value="Acetyl-CoA synthetase-like"/>
    <property type="match status" value="2"/>
</dbReference>
<proteinExistence type="inferred from homology"/>
<dbReference type="eggNOG" id="KOG1178">
    <property type="taxonomic scope" value="Eukaryota"/>
</dbReference>
<feature type="domain" description="Carrier" evidence="5">
    <location>
        <begin position="1535"/>
        <end position="1613"/>
    </location>
</feature>
<dbReference type="InterPro" id="IPR006162">
    <property type="entry name" value="Ppantetheine_attach_site"/>
</dbReference>
<dbReference type="GO" id="GO:0050564">
    <property type="term" value="F:N-(5-amino-5-carboxypentanoyl)-L-cysteinyl-D-valine synthase activity"/>
    <property type="evidence" value="ECO:0007669"/>
    <property type="project" value="UniProtKB-EC"/>
</dbReference>
<dbReference type="PROSITE" id="PS50075">
    <property type="entry name" value="CARRIER"/>
    <property type="match status" value="3"/>
</dbReference>
<dbReference type="InterPro" id="IPR036736">
    <property type="entry name" value="ACP-like_sf"/>
</dbReference>
<dbReference type="GO" id="GO:0005737">
    <property type="term" value="C:cytoplasm"/>
    <property type="evidence" value="ECO:0007669"/>
    <property type="project" value="TreeGrafter"/>
</dbReference>
<gene>
    <name evidence="6" type="ORF">TSTA_055660</name>
</gene>